<dbReference type="InterPro" id="IPR001623">
    <property type="entry name" value="DnaJ_domain"/>
</dbReference>
<dbReference type="Pfam" id="PF21884">
    <property type="entry name" value="ZUO1-like_ZHD"/>
    <property type="match status" value="1"/>
</dbReference>
<protein>
    <submittedName>
        <fullName evidence="2">Putative DnaJ subfamily C member 21</fullName>
    </submittedName>
</protein>
<dbReference type="AlphaFoldDB" id="A0A5J4U8G0"/>
<dbReference type="SUPFAM" id="SSF46565">
    <property type="entry name" value="Chaperone J-domain"/>
    <property type="match status" value="1"/>
</dbReference>
<sequence>MQEYTGKDPWKILDIEPGADEQKIKKAYRKMALRFHPDKNMDNPERAAEAFKRVQDAYERLMDPAQRKWLKEHKDEINQEDEVQEENLAFPLDVGQYTTSACFNGFDDQPNSFYSVYNEAFRLIAQWDGCIEAAPQFGKSTSDAASVTKFYKFWKLFRTKRTFSWKDVFDTRRAENRFVRRAMQKDNEKERQAAK</sequence>
<dbReference type="InterPro" id="IPR051964">
    <property type="entry name" value="Chaperone_stress_response"/>
</dbReference>
<comment type="caution">
    <text evidence="2">The sequence shown here is derived from an EMBL/GenBank/DDBJ whole genome shotgun (WGS) entry which is preliminary data.</text>
</comment>
<dbReference type="InterPro" id="IPR036869">
    <property type="entry name" value="J_dom_sf"/>
</dbReference>
<reference evidence="2 3" key="1">
    <citation type="submission" date="2019-03" db="EMBL/GenBank/DDBJ databases">
        <title>Single cell metagenomics reveals metabolic interactions within the superorganism composed of flagellate Streblomastix strix and complex community of Bacteroidetes bacteria on its surface.</title>
        <authorList>
            <person name="Treitli S.C."/>
            <person name="Kolisko M."/>
            <person name="Husnik F."/>
            <person name="Keeling P."/>
            <person name="Hampl V."/>
        </authorList>
    </citation>
    <scope>NUCLEOTIDE SEQUENCE [LARGE SCALE GENOMIC DNA]</scope>
    <source>
        <strain evidence="2">ST1C</strain>
    </source>
</reference>
<evidence type="ECO:0000313" key="2">
    <source>
        <dbReference type="EMBL" id="KAA6366201.1"/>
    </source>
</evidence>
<name>A0A5J4U8G0_9EUKA</name>
<dbReference type="Proteomes" id="UP000324800">
    <property type="component" value="Unassembled WGS sequence"/>
</dbReference>
<dbReference type="PROSITE" id="PS50076">
    <property type="entry name" value="DNAJ_2"/>
    <property type="match status" value="1"/>
</dbReference>
<dbReference type="OrthoDB" id="552049at2759"/>
<feature type="domain" description="J" evidence="1">
    <location>
        <begin position="8"/>
        <end position="78"/>
    </location>
</feature>
<proteinExistence type="predicted"/>
<organism evidence="2 3">
    <name type="scientific">Streblomastix strix</name>
    <dbReference type="NCBI Taxonomy" id="222440"/>
    <lineage>
        <taxon>Eukaryota</taxon>
        <taxon>Metamonada</taxon>
        <taxon>Preaxostyla</taxon>
        <taxon>Oxymonadida</taxon>
        <taxon>Streblomastigidae</taxon>
        <taxon>Streblomastix</taxon>
    </lineage>
</organism>
<dbReference type="InterPro" id="IPR054076">
    <property type="entry name" value="ZUO1-like_ZHD"/>
</dbReference>
<dbReference type="GO" id="GO:0005737">
    <property type="term" value="C:cytoplasm"/>
    <property type="evidence" value="ECO:0007669"/>
    <property type="project" value="TreeGrafter"/>
</dbReference>
<gene>
    <name evidence="2" type="ORF">EZS28_038273</name>
</gene>
<feature type="non-terminal residue" evidence="2">
    <location>
        <position position="195"/>
    </location>
</feature>
<evidence type="ECO:0000259" key="1">
    <source>
        <dbReference type="PROSITE" id="PS50076"/>
    </source>
</evidence>
<accession>A0A5J4U8G0</accession>
<dbReference type="PANTHER" id="PTHR44029:SF1">
    <property type="entry name" value="DNAJ HOMOLOG SUBFAMILY C MEMBER 21"/>
    <property type="match status" value="1"/>
</dbReference>
<dbReference type="EMBL" id="SNRW01019639">
    <property type="protein sequence ID" value="KAA6366201.1"/>
    <property type="molecule type" value="Genomic_DNA"/>
</dbReference>
<dbReference type="PANTHER" id="PTHR44029">
    <property type="entry name" value="DNAJ HOMOLOG SUBFAMILY C MEMBER 21"/>
    <property type="match status" value="1"/>
</dbReference>
<dbReference type="SMART" id="SM00271">
    <property type="entry name" value="DnaJ"/>
    <property type="match status" value="1"/>
</dbReference>
<evidence type="ECO:0000313" key="3">
    <source>
        <dbReference type="Proteomes" id="UP000324800"/>
    </source>
</evidence>
<dbReference type="Pfam" id="PF00226">
    <property type="entry name" value="DnaJ"/>
    <property type="match status" value="1"/>
</dbReference>
<dbReference type="CDD" id="cd06257">
    <property type="entry name" value="DnaJ"/>
    <property type="match status" value="1"/>
</dbReference>
<dbReference type="Gene3D" id="1.10.287.110">
    <property type="entry name" value="DnaJ domain"/>
    <property type="match status" value="1"/>
</dbReference>
<dbReference type="PRINTS" id="PR00625">
    <property type="entry name" value="JDOMAIN"/>
</dbReference>